<evidence type="ECO:0000256" key="9">
    <source>
        <dbReference type="ARBA" id="ARBA00023134"/>
    </source>
</evidence>
<keyword evidence="9 10" id="KW-0342">GTP-binding</keyword>
<name>A0A0K2LD30_9LACO</name>
<keyword evidence="2 10" id="KW-0690">Ribosome biogenesis</keyword>
<evidence type="ECO:0000256" key="8">
    <source>
        <dbReference type="ARBA" id="ARBA00022884"/>
    </source>
</evidence>
<dbReference type="CDD" id="cd01854">
    <property type="entry name" value="YjeQ_EngC"/>
    <property type="match status" value="1"/>
</dbReference>
<dbReference type="HAMAP" id="MF_01820">
    <property type="entry name" value="GTPase_RsgA"/>
    <property type="match status" value="1"/>
</dbReference>
<feature type="binding site" evidence="10">
    <location>
        <begin position="148"/>
        <end position="151"/>
    </location>
    <ligand>
        <name>GTP</name>
        <dbReference type="ChEBI" id="CHEBI:37565"/>
    </ligand>
</feature>
<evidence type="ECO:0000313" key="14">
    <source>
        <dbReference type="Proteomes" id="UP000061546"/>
    </source>
</evidence>
<evidence type="ECO:0000256" key="3">
    <source>
        <dbReference type="ARBA" id="ARBA00022723"/>
    </source>
</evidence>
<keyword evidence="6 10" id="KW-0378">Hydrolase</keyword>
<evidence type="ECO:0000259" key="11">
    <source>
        <dbReference type="PROSITE" id="PS50936"/>
    </source>
</evidence>
<organism evidence="13 14">
    <name type="scientific">Companilactobacillus heilongjiangensis</name>
    <dbReference type="NCBI Taxonomy" id="1074467"/>
    <lineage>
        <taxon>Bacteria</taxon>
        <taxon>Bacillati</taxon>
        <taxon>Bacillota</taxon>
        <taxon>Bacilli</taxon>
        <taxon>Lactobacillales</taxon>
        <taxon>Lactobacillaceae</taxon>
        <taxon>Companilactobacillus</taxon>
    </lineage>
</organism>
<keyword evidence="8 10" id="KW-0694">RNA-binding</keyword>
<dbReference type="Pfam" id="PF03193">
    <property type="entry name" value="RsgA_GTPase"/>
    <property type="match status" value="1"/>
</dbReference>
<dbReference type="Gene3D" id="1.10.40.50">
    <property type="entry name" value="Probable gtpase engc, domain 3"/>
    <property type="match status" value="1"/>
</dbReference>
<dbReference type="PANTHER" id="PTHR32120">
    <property type="entry name" value="SMALL RIBOSOMAL SUBUNIT BIOGENESIS GTPASE RSGA"/>
    <property type="match status" value="1"/>
</dbReference>
<evidence type="ECO:0000256" key="1">
    <source>
        <dbReference type="ARBA" id="ARBA00022490"/>
    </source>
</evidence>
<keyword evidence="1 10" id="KW-0963">Cytoplasm</keyword>
<feature type="binding site" evidence="10">
    <location>
        <position position="286"/>
    </location>
    <ligand>
        <name>Zn(2+)</name>
        <dbReference type="ChEBI" id="CHEBI:29105"/>
    </ligand>
</feature>
<dbReference type="Gene3D" id="2.40.50.140">
    <property type="entry name" value="Nucleic acid-binding proteins"/>
    <property type="match status" value="1"/>
</dbReference>
<comment type="function">
    <text evidence="10">One of several proteins that assist in the late maturation steps of the functional core of the 30S ribosomal subunit. Helps release RbfA from mature subunits. May play a role in the assembly of ribosomal proteins into the subunit. Circularly permuted GTPase that catalyzes slow GTP hydrolysis, GTPase activity is stimulated by the 30S ribosomal subunit.</text>
</comment>
<feature type="binding site" evidence="10">
    <location>
        <position position="279"/>
    </location>
    <ligand>
        <name>Zn(2+)</name>
        <dbReference type="ChEBI" id="CHEBI:29105"/>
    </ligand>
</feature>
<dbReference type="GO" id="GO:0046872">
    <property type="term" value="F:metal ion binding"/>
    <property type="evidence" value="ECO:0007669"/>
    <property type="project" value="UniProtKB-KW"/>
</dbReference>
<sequence>MNNTLKKYGLTEKIELESKQYNDLSLARVIEQQRNMYKVISAEGELNAKVSGKFEYQSDSQDGFPAVGDWVMVSIIDDTQAIIHNILKRKSLMKRSSSGSQKSGQVIVANVDYILICMSLNENFNVRRIERYLTVVWDSGATPVIVLTKSDLCQDLEEKMLELEEVSLGTDIVVCSAENNEGFENLDKYTVAGKTVALVGSSGVGKSTLINHLIGKAVLTTKTIRADDGKGRHTTTHRQMLPVPNGGVVIDTPGMRELKIFTGNLSKTFDDIEELAGQCKFRNCTHTNEPGCAIKAAIEVGDLDPDRFKSYQKLQHEMSYNGLNSKQLENEKINRLFGSKKEMKAHIKKYRKMGKR</sequence>
<keyword evidence="5 10" id="KW-0547">Nucleotide-binding</keyword>
<dbReference type="RefSeq" id="WP_041501574.1">
    <property type="nucleotide sequence ID" value="NZ_BJDV01000016.1"/>
</dbReference>
<dbReference type="GO" id="GO:0005737">
    <property type="term" value="C:cytoplasm"/>
    <property type="evidence" value="ECO:0007669"/>
    <property type="project" value="UniProtKB-SubCell"/>
</dbReference>
<evidence type="ECO:0000256" key="10">
    <source>
        <dbReference type="HAMAP-Rule" id="MF_01820"/>
    </source>
</evidence>
<dbReference type="InterPro" id="IPR030378">
    <property type="entry name" value="G_CP_dom"/>
</dbReference>
<comment type="similarity">
    <text evidence="10">Belongs to the TRAFAC class YlqF/YawG GTPase family. RsgA subfamily.</text>
</comment>
<dbReference type="InterPro" id="IPR004881">
    <property type="entry name" value="Ribosome_biogen_GTPase_RsgA"/>
</dbReference>
<dbReference type="InterPro" id="IPR012340">
    <property type="entry name" value="NA-bd_OB-fold"/>
</dbReference>
<evidence type="ECO:0000256" key="2">
    <source>
        <dbReference type="ARBA" id="ARBA00022517"/>
    </source>
</evidence>
<keyword evidence="7 10" id="KW-0862">Zinc</keyword>
<dbReference type="InterPro" id="IPR027417">
    <property type="entry name" value="P-loop_NTPase"/>
</dbReference>
<dbReference type="SUPFAM" id="SSF52540">
    <property type="entry name" value="P-loop containing nucleoside triphosphate hydrolases"/>
    <property type="match status" value="1"/>
</dbReference>
<dbReference type="SUPFAM" id="SSF50249">
    <property type="entry name" value="Nucleic acid-binding proteins"/>
    <property type="match status" value="1"/>
</dbReference>
<evidence type="ECO:0000256" key="4">
    <source>
        <dbReference type="ARBA" id="ARBA00022730"/>
    </source>
</evidence>
<dbReference type="STRING" id="1074467.JP39_07410"/>
<dbReference type="PROSITE" id="PS51721">
    <property type="entry name" value="G_CP"/>
    <property type="match status" value="1"/>
</dbReference>
<dbReference type="KEGG" id="lhi:JP39_07410"/>
<feature type="domain" description="EngC GTPase" evidence="11">
    <location>
        <begin position="109"/>
        <end position="256"/>
    </location>
</feature>
<dbReference type="PROSITE" id="PS50936">
    <property type="entry name" value="ENGC_GTPASE"/>
    <property type="match status" value="1"/>
</dbReference>
<evidence type="ECO:0000256" key="7">
    <source>
        <dbReference type="ARBA" id="ARBA00022833"/>
    </source>
</evidence>
<feature type="domain" description="CP-type G" evidence="12">
    <location>
        <begin position="99"/>
        <end position="258"/>
    </location>
</feature>
<evidence type="ECO:0000256" key="5">
    <source>
        <dbReference type="ARBA" id="ARBA00022741"/>
    </source>
</evidence>
<dbReference type="EMBL" id="CP012559">
    <property type="protein sequence ID" value="ALB29209.1"/>
    <property type="molecule type" value="Genomic_DNA"/>
</dbReference>
<evidence type="ECO:0000259" key="12">
    <source>
        <dbReference type="PROSITE" id="PS51721"/>
    </source>
</evidence>
<feature type="binding site" evidence="10">
    <location>
        <position position="292"/>
    </location>
    <ligand>
        <name>Zn(2+)</name>
        <dbReference type="ChEBI" id="CHEBI:29105"/>
    </ligand>
</feature>
<evidence type="ECO:0000313" key="13">
    <source>
        <dbReference type="EMBL" id="ALB29209.1"/>
    </source>
</evidence>
<dbReference type="NCBIfam" id="TIGR00157">
    <property type="entry name" value="ribosome small subunit-dependent GTPase A"/>
    <property type="match status" value="1"/>
</dbReference>
<protein>
    <recommendedName>
        <fullName evidence="10">Small ribosomal subunit biogenesis GTPase RsgA</fullName>
        <ecNumber evidence="10">3.6.1.-</ecNumber>
    </recommendedName>
</protein>
<comment type="subcellular location">
    <subcellularLocation>
        <location evidence="10">Cytoplasm</location>
    </subcellularLocation>
</comment>
<dbReference type="GO" id="GO:0005525">
    <property type="term" value="F:GTP binding"/>
    <property type="evidence" value="ECO:0007669"/>
    <property type="project" value="UniProtKB-UniRule"/>
</dbReference>
<proteinExistence type="inferred from homology"/>
<dbReference type="InterPro" id="IPR010914">
    <property type="entry name" value="RsgA_GTPase_dom"/>
</dbReference>
<keyword evidence="4 10" id="KW-0699">rRNA-binding</keyword>
<reference evidence="13 14" key="1">
    <citation type="submission" date="2015-08" db="EMBL/GenBank/DDBJ databases">
        <title>Genomic sequence of Lactobacillus heilongjiangensis DSM 28069, isolated from Chinese traditional pickle.</title>
        <authorList>
            <person name="Jiang X."/>
            <person name="Zheng B."/>
            <person name="Cheng H."/>
        </authorList>
    </citation>
    <scope>NUCLEOTIDE SEQUENCE [LARGE SCALE GENOMIC DNA]</scope>
    <source>
        <strain evidence="13 14">DSM 28069</strain>
    </source>
</reference>
<dbReference type="Proteomes" id="UP000061546">
    <property type="component" value="Chromosome"/>
</dbReference>
<dbReference type="AlphaFoldDB" id="A0A0K2LD30"/>
<feature type="binding site" evidence="10">
    <location>
        <begin position="200"/>
        <end position="208"/>
    </location>
    <ligand>
        <name>GTP</name>
        <dbReference type="ChEBI" id="CHEBI:37565"/>
    </ligand>
</feature>
<comment type="subunit">
    <text evidence="10">Monomer. Associates with 30S ribosomal subunit, binds 16S rRNA.</text>
</comment>
<evidence type="ECO:0000256" key="6">
    <source>
        <dbReference type="ARBA" id="ARBA00022801"/>
    </source>
</evidence>
<accession>A0A0K2LD30</accession>
<keyword evidence="3 10" id="KW-0479">Metal-binding</keyword>
<dbReference type="Gene3D" id="3.40.50.300">
    <property type="entry name" value="P-loop containing nucleotide triphosphate hydrolases"/>
    <property type="match status" value="1"/>
</dbReference>
<dbReference type="GO" id="GO:0042274">
    <property type="term" value="P:ribosomal small subunit biogenesis"/>
    <property type="evidence" value="ECO:0007669"/>
    <property type="project" value="UniProtKB-UniRule"/>
</dbReference>
<dbReference type="EC" id="3.6.1.-" evidence="10"/>
<dbReference type="GO" id="GO:0003924">
    <property type="term" value="F:GTPase activity"/>
    <property type="evidence" value="ECO:0007669"/>
    <property type="project" value="UniProtKB-UniRule"/>
</dbReference>
<dbReference type="PANTHER" id="PTHR32120:SF10">
    <property type="entry name" value="SMALL RIBOSOMAL SUBUNIT BIOGENESIS GTPASE RSGA"/>
    <property type="match status" value="1"/>
</dbReference>
<feature type="binding site" evidence="10">
    <location>
        <position position="284"/>
    </location>
    <ligand>
        <name>Zn(2+)</name>
        <dbReference type="ChEBI" id="CHEBI:29105"/>
    </ligand>
</feature>
<dbReference type="OrthoDB" id="9809485at2"/>
<keyword evidence="14" id="KW-1185">Reference proteome</keyword>
<gene>
    <name evidence="10" type="primary">rsgA</name>
    <name evidence="13" type="ORF">JP39_07410</name>
</gene>
<comment type="cofactor">
    <cofactor evidence="10">
        <name>Zn(2+)</name>
        <dbReference type="ChEBI" id="CHEBI:29105"/>
    </cofactor>
    <text evidence="10">Binds 1 zinc ion per subunit.</text>
</comment>
<dbReference type="GO" id="GO:0019843">
    <property type="term" value="F:rRNA binding"/>
    <property type="evidence" value="ECO:0007669"/>
    <property type="project" value="UniProtKB-KW"/>
</dbReference>